<proteinExistence type="predicted"/>
<accession>X1QNB9</accession>
<dbReference type="AlphaFoldDB" id="X1QNB9"/>
<name>X1QNB9_9ZZZZ</name>
<dbReference type="EMBL" id="BARW01003684">
    <property type="protein sequence ID" value="GAI70022.1"/>
    <property type="molecule type" value="Genomic_DNA"/>
</dbReference>
<reference evidence="1" key="1">
    <citation type="journal article" date="2014" name="Front. Microbiol.">
        <title>High frequency of phylogenetically diverse reductive dehalogenase-homologous genes in deep subseafloor sedimentary metagenomes.</title>
        <authorList>
            <person name="Kawai M."/>
            <person name="Futagami T."/>
            <person name="Toyoda A."/>
            <person name="Takaki Y."/>
            <person name="Nishi S."/>
            <person name="Hori S."/>
            <person name="Arai W."/>
            <person name="Tsubouchi T."/>
            <person name="Morono Y."/>
            <person name="Uchiyama I."/>
            <person name="Ito T."/>
            <person name="Fujiyama A."/>
            <person name="Inagaki F."/>
            <person name="Takami H."/>
        </authorList>
    </citation>
    <scope>NUCLEOTIDE SEQUENCE</scope>
    <source>
        <strain evidence="1">Expedition CK06-06</strain>
    </source>
</reference>
<evidence type="ECO:0000313" key="1">
    <source>
        <dbReference type="EMBL" id="GAI70022.1"/>
    </source>
</evidence>
<sequence>MLVTQITQNQYKIVLTDEEMKHMRIIMLGTDHMLVTSVESLIGFILTWTEQHWYDTVAEPPMAPLNQPPIDSVKE</sequence>
<comment type="caution">
    <text evidence="1">The sequence shown here is derived from an EMBL/GenBank/DDBJ whole genome shotgun (WGS) entry which is preliminary data.</text>
</comment>
<protein>
    <submittedName>
        <fullName evidence="1">Uncharacterized protein</fullName>
    </submittedName>
</protein>
<organism evidence="1">
    <name type="scientific">marine sediment metagenome</name>
    <dbReference type="NCBI Taxonomy" id="412755"/>
    <lineage>
        <taxon>unclassified sequences</taxon>
        <taxon>metagenomes</taxon>
        <taxon>ecological metagenomes</taxon>
    </lineage>
</organism>
<gene>
    <name evidence="1" type="ORF">S12H4_09195</name>
</gene>